<evidence type="ECO:0000256" key="4">
    <source>
        <dbReference type="ARBA" id="ARBA00022475"/>
    </source>
</evidence>
<keyword evidence="4" id="KW-1003">Cell membrane</keyword>
<feature type="transmembrane region" description="Helical" evidence="9">
    <location>
        <begin position="421"/>
        <end position="444"/>
    </location>
</feature>
<keyword evidence="7 9" id="KW-0472">Membrane</keyword>
<dbReference type="Pfam" id="PF07690">
    <property type="entry name" value="MFS_1"/>
    <property type="match status" value="1"/>
</dbReference>
<proteinExistence type="inferred from homology"/>
<feature type="region of interest" description="Disordered" evidence="8">
    <location>
        <begin position="1"/>
        <end position="50"/>
    </location>
</feature>
<dbReference type="InterPro" id="IPR036259">
    <property type="entry name" value="MFS_trans_sf"/>
</dbReference>
<feature type="transmembrane region" description="Helical" evidence="9">
    <location>
        <begin position="332"/>
        <end position="349"/>
    </location>
</feature>
<protein>
    <submittedName>
        <fullName evidence="11">DHA1 family bicyclomycin/chloramphenicol resistance-like MFS transporter</fullName>
    </submittedName>
</protein>
<feature type="transmembrane region" description="Helical" evidence="9">
    <location>
        <begin position="215"/>
        <end position="235"/>
    </location>
</feature>
<sequence length="454" mass="46363">MTMLSTRPERRAPTAVAAPTDTTAPAVAADREPVAAAPRTGPEATNRRPAAGLTRRRALLLVAVLGALSAIGPLATDLYLPALPQIATDLGTSESSVKLTLTSVMAGLALGQLVIGPLSDRWGRRGPLLVGLAVFTAATFGIMFVPDVATFSLLRLVQGASAAAGLVISRAVVRDVFDGEAAATFFSRLVLIAGLAPMLGPVIGGQLLFLGSWQIVFGALGAAGLVTLVLVHFALPESLPADQRRRIGVGEQLRVFGELLRDVRFVGPTLTLALSFGMSFTYISTFSFVSQSQFGASAQEFSLVFAVTTLGMILGNQVNVALIRRLEIHRRLLLGLGGAILSVLAIGVLEAAGSAGLVSVTAALFVMMVFTGLISPNATALALSGQSATRAGSGSALLGTLQFGIGSGLAATAGMSGPVTLSSMTTVMLATAVGAAVVFVGFAVRARRTAVAAA</sequence>
<dbReference type="PANTHER" id="PTHR23502">
    <property type="entry name" value="MAJOR FACILITATOR SUPERFAMILY"/>
    <property type="match status" value="1"/>
</dbReference>
<evidence type="ECO:0000256" key="2">
    <source>
        <dbReference type="ARBA" id="ARBA00006236"/>
    </source>
</evidence>
<accession>A0A7Z0EHY3</accession>
<dbReference type="InterPro" id="IPR005829">
    <property type="entry name" value="Sugar_transporter_CS"/>
</dbReference>
<evidence type="ECO:0000256" key="3">
    <source>
        <dbReference type="ARBA" id="ARBA00022448"/>
    </source>
</evidence>
<feature type="transmembrane region" description="Helical" evidence="9">
    <location>
        <begin position="127"/>
        <end position="146"/>
    </location>
</feature>
<dbReference type="CDD" id="cd17320">
    <property type="entry name" value="MFS_MdfA_MDR_like"/>
    <property type="match status" value="1"/>
</dbReference>
<name>A0A7Z0EHY3_9ACTN</name>
<dbReference type="PROSITE" id="PS50850">
    <property type="entry name" value="MFS"/>
    <property type="match status" value="1"/>
</dbReference>
<organism evidence="11 12">
    <name type="scientific">Nocardiopsis aegyptia</name>
    <dbReference type="NCBI Taxonomy" id="220378"/>
    <lineage>
        <taxon>Bacteria</taxon>
        <taxon>Bacillati</taxon>
        <taxon>Actinomycetota</taxon>
        <taxon>Actinomycetes</taxon>
        <taxon>Streptosporangiales</taxon>
        <taxon>Nocardiopsidaceae</taxon>
        <taxon>Nocardiopsis</taxon>
    </lineage>
</organism>
<comment type="similarity">
    <text evidence="2">Belongs to the major facilitator superfamily. Bcr/CmlA family.</text>
</comment>
<gene>
    <name evidence="11" type="ORF">HNR10_000274</name>
</gene>
<dbReference type="AlphaFoldDB" id="A0A7Z0EHY3"/>
<dbReference type="FunFam" id="1.20.1720.10:FF:000005">
    <property type="entry name" value="Bcr/CflA family efflux transporter"/>
    <property type="match status" value="1"/>
</dbReference>
<dbReference type="GO" id="GO:1990961">
    <property type="term" value="P:xenobiotic detoxification by transmembrane export across the plasma membrane"/>
    <property type="evidence" value="ECO:0007669"/>
    <property type="project" value="InterPro"/>
</dbReference>
<evidence type="ECO:0000256" key="6">
    <source>
        <dbReference type="ARBA" id="ARBA00022989"/>
    </source>
</evidence>
<dbReference type="InterPro" id="IPR020846">
    <property type="entry name" value="MFS_dom"/>
</dbReference>
<evidence type="ECO:0000256" key="9">
    <source>
        <dbReference type="SAM" id="Phobius"/>
    </source>
</evidence>
<dbReference type="InterPro" id="IPR004812">
    <property type="entry name" value="Efflux_drug-R_Bcr/CmlA"/>
</dbReference>
<dbReference type="EMBL" id="JACCFS010000001">
    <property type="protein sequence ID" value="NYJ32393.1"/>
    <property type="molecule type" value="Genomic_DNA"/>
</dbReference>
<feature type="transmembrane region" description="Helical" evidence="9">
    <location>
        <begin position="355"/>
        <end position="375"/>
    </location>
</feature>
<feature type="domain" description="Major facilitator superfamily (MFS) profile" evidence="10">
    <location>
        <begin position="58"/>
        <end position="448"/>
    </location>
</feature>
<evidence type="ECO:0000256" key="7">
    <source>
        <dbReference type="ARBA" id="ARBA00023136"/>
    </source>
</evidence>
<dbReference type="GO" id="GO:0005886">
    <property type="term" value="C:plasma membrane"/>
    <property type="evidence" value="ECO:0007669"/>
    <property type="project" value="UniProtKB-SubCell"/>
</dbReference>
<feature type="transmembrane region" description="Helical" evidence="9">
    <location>
        <begin position="58"/>
        <end position="76"/>
    </location>
</feature>
<feature type="transmembrane region" description="Helical" evidence="9">
    <location>
        <begin position="270"/>
        <end position="289"/>
    </location>
</feature>
<evidence type="ECO:0000256" key="1">
    <source>
        <dbReference type="ARBA" id="ARBA00004651"/>
    </source>
</evidence>
<dbReference type="Proteomes" id="UP000572051">
    <property type="component" value="Unassembled WGS sequence"/>
</dbReference>
<dbReference type="PANTHER" id="PTHR23502:SF132">
    <property type="entry name" value="POLYAMINE TRANSPORTER 2-RELATED"/>
    <property type="match status" value="1"/>
</dbReference>
<dbReference type="InterPro" id="IPR011701">
    <property type="entry name" value="MFS"/>
</dbReference>
<feature type="transmembrane region" description="Helical" evidence="9">
    <location>
        <begin position="396"/>
        <end position="415"/>
    </location>
</feature>
<dbReference type="GO" id="GO:0042910">
    <property type="term" value="F:xenobiotic transmembrane transporter activity"/>
    <property type="evidence" value="ECO:0007669"/>
    <property type="project" value="InterPro"/>
</dbReference>
<comment type="subcellular location">
    <subcellularLocation>
        <location evidence="1">Cell membrane</location>
        <topology evidence="1">Multi-pass membrane protein</topology>
    </subcellularLocation>
</comment>
<evidence type="ECO:0000256" key="8">
    <source>
        <dbReference type="SAM" id="MobiDB-lite"/>
    </source>
</evidence>
<keyword evidence="3" id="KW-0813">Transport</keyword>
<dbReference type="NCBIfam" id="TIGR00710">
    <property type="entry name" value="efflux_Bcr_CflA"/>
    <property type="match status" value="1"/>
</dbReference>
<keyword evidence="12" id="KW-1185">Reference proteome</keyword>
<reference evidence="11 12" key="1">
    <citation type="submission" date="2020-07" db="EMBL/GenBank/DDBJ databases">
        <title>Sequencing the genomes of 1000 actinobacteria strains.</title>
        <authorList>
            <person name="Klenk H.-P."/>
        </authorList>
    </citation>
    <scope>NUCLEOTIDE SEQUENCE [LARGE SCALE GENOMIC DNA]</scope>
    <source>
        <strain evidence="11 12">DSM 44442</strain>
    </source>
</reference>
<keyword evidence="5 9" id="KW-0812">Transmembrane</keyword>
<evidence type="ECO:0000313" key="12">
    <source>
        <dbReference type="Proteomes" id="UP000572051"/>
    </source>
</evidence>
<comment type="caution">
    <text evidence="11">The sequence shown here is derived from an EMBL/GenBank/DDBJ whole genome shotgun (WGS) entry which is preliminary data.</text>
</comment>
<feature type="compositionally biased region" description="Low complexity" evidence="8">
    <location>
        <begin position="13"/>
        <end position="39"/>
    </location>
</feature>
<feature type="transmembrane region" description="Helical" evidence="9">
    <location>
        <begin position="301"/>
        <end position="320"/>
    </location>
</feature>
<feature type="transmembrane region" description="Helical" evidence="9">
    <location>
        <begin position="96"/>
        <end position="115"/>
    </location>
</feature>
<feature type="transmembrane region" description="Helical" evidence="9">
    <location>
        <begin position="152"/>
        <end position="173"/>
    </location>
</feature>
<dbReference type="PROSITE" id="PS00216">
    <property type="entry name" value="SUGAR_TRANSPORT_1"/>
    <property type="match status" value="1"/>
</dbReference>
<keyword evidence="6 9" id="KW-1133">Transmembrane helix</keyword>
<dbReference type="Gene3D" id="1.20.1720.10">
    <property type="entry name" value="Multidrug resistance protein D"/>
    <property type="match status" value="1"/>
</dbReference>
<evidence type="ECO:0000259" key="10">
    <source>
        <dbReference type="PROSITE" id="PS50850"/>
    </source>
</evidence>
<evidence type="ECO:0000313" key="11">
    <source>
        <dbReference type="EMBL" id="NYJ32393.1"/>
    </source>
</evidence>
<evidence type="ECO:0000256" key="5">
    <source>
        <dbReference type="ARBA" id="ARBA00022692"/>
    </source>
</evidence>
<dbReference type="SUPFAM" id="SSF103473">
    <property type="entry name" value="MFS general substrate transporter"/>
    <property type="match status" value="1"/>
</dbReference>
<feature type="transmembrane region" description="Helical" evidence="9">
    <location>
        <begin position="185"/>
        <end position="209"/>
    </location>
</feature>